<dbReference type="GO" id="GO:0050482">
    <property type="term" value="P:arachidonate secretion"/>
    <property type="evidence" value="ECO:0007669"/>
    <property type="project" value="InterPro"/>
</dbReference>
<feature type="region of interest" description="Disordered" evidence="1">
    <location>
        <begin position="1"/>
        <end position="25"/>
    </location>
</feature>
<organism evidence="2 3">
    <name type="scientific">Meloidogyne javanica</name>
    <name type="common">Root-knot nematode worm</name>
    <dbReference type="NCBI Taxonomy" id="6303"/>
    <lineage>
        <taxon>Eukaryota</taxon>
        <taxon>Metazoa</taxon>
        <taxon>Ecdysozoa</taxon>
        <taxon>Nematoda</taxon>
        <taxon>Chromadorea</taxon>
        <taxon>Rhabditida</taxon>
        <taxon>Tylenchina</taxon>
        <taxon>Tylenchomorpha</taxon>
        <taxon>Tylenchoidea</taxon>
        <taxon>Meloidogynidae</taxon>
        <taxon>Meloidogyninae</taxon>
        <taxon>Meloidogyne</taxon>
        <taxon>Meloidogyne incognita group</taxon>
    </lineage>
</organism>
<name>A0A915LY53_MELJA</name>
<proteinExistence type="predicted"/>
<keyword evidence="2" id="KW-1185">Reference proteome</keyword>
<dbReference type="Proteomes" id="UP000887561">
    <property type="component" value="Unplaced"/>
</dbReference>
<dbReference type="GO" id="GO:0004623">
    <property type="term" value="F:phospholipase A2 activity"/>
    <property type="evidence" value="ECO:0007669"/>
    <property type="project" value="InterPro"/>
</dbReference>
<dbReference type="AlphaFoldDB" id="A0A915LY53"/>
<dbReference type="SUPFAM" id="SSF48619">
    <property type="entry name" value="Phospholipase A2, PLA2"/>
    <property type="match status" value="1"/>
</dbReference>
<evidence type="ECO:0000313" key="2">
    <source>
        <dbReference type="Proteomes" id="UP000887561"/>
    </source>
</evidence>
<sequence length="192" mass="22067">MEVTVDKRKEEAQDQAQEDKVCPGKEDSFANSKLARRFQVKGNSLACKDCEECEDGYKFNALFPTDIEKTIADGAFLEDYVEYDDDEGNTGTCETPQPPLRPACRHYTNGALYFDKYSCQCCNQHHECLNELLKECPSIPPAKHFVDIDTTKYQIDNGLFETKHEIKCLEKDPCKKEVCECDRWEPFILLNI</sequence>
<evidence type="ECO:0000313" key="3">
    <source>
        <dbReference type="WBParaSite" id="scaffold1952_cov217.g3934"/>
    </source>
</evidence>
<reference evidence="3" key="1">
    <citation type="submission" date="2022-11" db="UniProtKB">
        <authorList>
            <consortium name="WormBaseParasite"/>
        </authorList>
    </citation>
    <scope>IDENTIFICATION</scope>
</reference>
<protein>
    <submittedName>
        <fullName evidence="3">Phospholipase A(2)</fullName>
    </submittedName>
</protein>
<accession>A0A915LY53</accession>
<dbReference type="WBParaSite" id="scaffold1952_cov217.g3934">
    <property type="protein sequence ID" value="scaffold1952_cov217.g3934"/>
    <property type="gene ID" value="scaffold1952_cov217.g3934"/>
</dbReference>
<evidence type="ECO:0000256" key="1">
    <source>
        <dbReference type="SAM" id="MobiDB-lite"/>
    </source>
</evidence>
<dbReference type="GO" id="GO:0006644">
    <property type="term" value="P:phospholipid metabolic process"/>
    <property type="evidence" value="ECO:0007669"/>
    <property type="project" value="InterPro"/>
</dbReference>
<dbReference type="Gene3D" id="1.20.90.10">
    <property type="entry name" value="Phospholipase A2 domain"/>
    <property type="match status" value="1"/>
</dbReference>
<dbReference type="InterPro" id="IPR036444">
    <property type="entry name" value="PLipase_A2_dom_sf"/>
</dbReference>